<name>A0ABY5NMV2_9MICO</name>
<dbReference type="RefSeq" id="WP_259613171.1">
    <property type="nucleotide sequence ID" value="NZ_CP091139.2"/>
</dbReference>
<sequence length="95" mass="9706">MGAWPRARIGELTAPARFVRRYGAEAPFAAGLAAGPDAARGVTAQELVWGVAVEGALTVDDLLDRRTRLGLVAADRDASASAAASAFDRAGVTPA</sequence>
<accession>A0ABY5NMV2</accession>
<evidence type="ECO:0000313" key="2">
    <source>
        <dbReference type="Proteomes" id="UP001054811"/>
    </source>
</evidence>
<gene>
    <name evidence="1" type="ORF">L2X98_20795</name>
</gene>
<dbReference type="Proteomes" id="UP001054811">
    <property type="component" value="Chromosome"/>
</dbReference>
<organism evidence="1 2">
    <name type="scientific">Microbacterium elymi</name>
    <dbReference type="NCBI Taxonomy" id="2909587"/>
    <lineage>
        <taxon>Bacteria</taxon>
        <taxon>Bacillati</taxon>
        <taxon>Actinomycetota</taxon>
        <taxon>Actinomycetes</taxon>
        <taxon>Micrococcales</taxon>
        <taxon>Microbacteriaceae</taxon>
        <taxon>Microbacterium</taxon>
    </lineage>
</organism>
<proteinExistence type="predicted"/>
<protein>
    <submittedName>
        <fullName evidence="1">Uncharacterized protein</fullName>
    </submittedName>
</protein>
<reference evidence="1" key="1">
    <citation type="submission" date="2022-01" db="EMBL/GenBank/DDBJ databases">
        <title>Microbacterium eymi and Microbacterium rhizovicinus sp. nov., isolated from the rhizospheric soil of Elymus tsukushiensis, a plant native to the Dokdo Islands, Republic of Korea.</title>
        <authorList>
            <person name="Hwang Y.J."/>
        </authorList>
    </citation>
    <scope>NUCLEOTIDE SEQUENCE</scope>
    <source>
        <strain evidence="1">KUDC0405</strain>
    </source>
</reference>
<dbReference type="EMBL" id="CP091139">
    <property type="protein sequence ID" value="UUT36513.1"/>
    <property type="molecule type" value="Genomic_DNA"/>
</dbReference>
<dbReference type="InterPro" id="IPR038299">
    <property type="entry name" value="DAO_C_sf"/>
</dbReference>
<keyword evidence="2" id="KW-1185">Reference proteome</keyword>
<evidence type="ECO:0000313" key="1">
    <source>
        <dbReference type="EMBL" id="UUT36513.1"/>
    </source>
</evidence>
<dbReference type="Gene3D" id="1.10.8.870">
    <property type="entry name" value="Alpha-glycerophosphate oxidase, cap domain"/>
    <property type="match status" value="1"/>
</dbReference>